<dbReference type="Pfam" id="PF01107">
    <property type="entry name" value="MP"/>
    <property type="match status" value="1"/>
</dbReference>
<feature type="region of interest" description="Disordered" evidence="1">
    <location>
        <begin position="764"/>
        <end position="822"/>
    </location>
</feature>
<accession>A0AAE0APS7</accession>
<protein>
    <recommendedName>
        <fullName evidence="2">DUF7746 domain-containing protein</fullName>
    </recommendedName>
</protein>
<gene>
    <name evidence="3" type="ORF">Dsin_008832</name>
</gene>
<dbReference type="Proteomes" id="UP001281410">
    <property type="component" value="Unassembled WGS sequence"/>
</dbReference>
<organism evidence="3 4">
    <name type="scientific">Dipteronia sinensis</name>
    <dbReference type="NCBI Taxonomy" id="43782"/>
    <lineage>
        <taxon>Eukaryota</taxon>
        <taxon>Viridiplantae</taxon>
        <taxon>Streptophyta</taxon>
        <taxon>Embryophyta</taxon>
        <taxon>Tracheophyta</taxon>
        <taxon>Spermatophyta</taxon>
        <taxon>Magnoliopsida</taxon>
        <taxon>eudicotyledons</taxon>
        <taxon>Gunneridae</taxon>
        <taxon>Pentapetalae</taxon>
        <taxon>rosids</taxon>
        <taxon>malvids</taxon>
        <taxon>Sapindales</taxon>
        <taxon>Sapindaceae</taxon>
        <taxon>Hippocastanoideae</taxon>
        <taxon>Acereae</taxon>
        <taxon>Dipteronia</taxon>
    </lineage>
</organism>
<dbReference type="InterPro" id="IPR056648">
    <property type="entry name" value="DUF7746"/>
</dbReference>
<keyword evidence="4" id="KW-1185">Reference proteome</keyword>
<dbReference type="Pfam" id="PF24925">
    <property type="entry name" value="DUF7746"/>
    <property type="match status" value="1"/>
</dbReference>
<feature type="domain" description="DUF7746" evidence="2">
    <location>
        <begin position="515"/>
        <end position="592"/>
    </location>
</feature>
<dbReference type="PANTHER" id="PTHR33054:SF9">
    <property type="entry name" value="CCHC-TYPE DOMAIN-CONTAINING PROTEIN"/>
    <property type="match status" value="1"/>
</dbReference>
<sequence length="888" mass="102231">MSNSSSRPGIEPDDDNSTTGQSVANYETNWNDKDLNNWQLPDIQKSSIYKKKNILDFRTLLGQKTKEINVKFQHNTFSANLLNKNSLNHYCKIGYNDLHIGSVQIGIKPLSKIGLNNSLLVVLRDKRITDYKESILGIAETTLTYGPIYFQCYPNFTIALNTDEHKEKCLVIDIQTHNYKFIERSSPYKLVYLVHYRVLTSGQTICFSASPSVNVMVPALVKWENIAFPDEWIKEKVDQPSYQPPSRNLHDCITDNDDIPFFEWYTNRKPLEEQCLVLNQNRNRTYKTKHGDLIQLHPPPRNFDIDNFNEDTDNIVPTTTNCSPFVIMDIDLSNNIASSSTQVGAVIKQNNYTNIFLNTLGEQLDKIELNMTTSSSIPKSSKSDNPQVFVPNSPVHIPVTPSQKIVPSSSNVLLFPDPTGIEKCFDHFLNEEELLKSLEERLKNLPKPEIHTIDYTIYLSETEIDNIEQMLNKITTTDKVDSYNHNRYYHNTKPYYPRPTPPDLQYEETVPYRAYTGNAYYQFNIDGLSEYQTMTVLRQMHTIGYIYIKKQNMTYADAVTSLATGFEGQLFGWWTHTMNPAARETIIHHTKEIITIIPSSSITTFATTTTSQLDGIDVLCYTILMHFVGNPNRFQGKEFSKLQNLKCKRLSDFKWYKDIFLTRVLQRSDNANSYWKEKFISGLPTLFSTKVRDKMVEQMASSDWSQIDLNTWTYGEIINTMNIVAIQLCTDIRLKSQLKKQKLTTKRELGSWCEQFGFDKLPISKRKHSKNKSKKVFHNTPPNSTNPRFLRWYKNKKPLPKSKPSPSTKPKTKPQRAQSSDNIVLALNYASDPDTTSSSAQSNYYPDKQPCICKEINVLDQHDYSMIIGMIDSINDPSIKAKYIKELQ</sequence>
<comment type="caution">
    <text evidence="3">The sequence shown here is derived from an EMBL/GenBank/DDBJ whole genome shotgun (WGS) entry which is preliminary data.</text>
</comment>
<dbReference type="AlphaFoldDB" id="A0AAE0APS7"/>
<evidence type="ECO:0000313" key="4">
    <source>
        <dbReference type="Proteomes" id="UP001281410"/>
    </source>
</evidence>
<evidence type="ECO:0000256" key="1">
    <source>
        <dbReference type="SAM" id="MobiDB-lite"/>
    </source>
</evidence>
<reference evidence="3" key="1">
    <citation type="journal article" date="2023" name="Plant J.">
        <title>Genome sequences and population genomics provide insights into the demographic history, inbreeding, and mutation load of two 'living fossil' tree species of Dipteronia.</title>
        <authorList>
            <person name="Feng Y."/>
            <person name="Comes H.P."/>
            <person name="Chen J."/>
            <person name="Zhu S."/>
            <person name="Lu R."/>
            <person name="Zhang X."/>
            <person name="Li P."/>
            <person name="Qiu J."/>
            <person name="Olsen K.M."/>
            <person name="Qiu Y."/>
        </authorList>
    </citation>
    <scope>NUCLEOTIDE SEQUENCE</scope>
    <source>
        <strain evidence="3">NBL</strain>
    </source>
</reference>
<name>A0AAE0APS7_9ROSI</name>
<evidence type="ECO:0000259" key="2">
    <source>
        <dbReference type="Pfam" id="PF24925"/>
    </source>
</evidence>
<dbReference type="EMBL" id="JANJYJ010000003">
    <property type="protein sequence ID" value="KAK3221807.1"/>
    <property type="molecule type" value="Genomic_DNA"/>
</dbReference>
<feature type="region of interest" description="Disordered" evidence="1">
    <location>
        <begin position="1"/>
        <end position="23"/>
    </location>
</feature>
<evidence type="ECO:0000313" key="3">
    <source>
        <dbReference type="EMBL" id="KAK3221807.1"/>
    </source>
</evidence>
<feature type="compositionally biased region" description="Basic residues" evidence="1">
    <location>
        <begin position="764"/>
        <end position="777"/>
    </location>
</feature>
<dbReference type="InterPro" id="IPR028919">
    <property type="entry name" value="Viral_movement"/>
</dbReference>
<feature type="compositionally biased region" description="Basic residues" evidence="1">
    <location>
        <begin position="791"/>
        <end position="800"/>
    </location>
</feature>
<dbReference type="PANTHER" id="PTHR33054">
    <property type="entry name" value="CCHC-TYPE DOMAIN-CONTAINING PROTEIN"/>
    <property type="match status" value="1"/>
</dbReference>
<dbReference type="Pfam" id="PF22909">
    <property type="entry name" value="Caulimovir_coat_dom"/>
    <property type="match status" value="1"/>
</dbReference>
<proteinExistence type="predicted"/>